<sequence length="261" mass="27599">MAPRPCSDGSCRCTRCTASPPLTAARSSRDSPARMTFGPCRPSRTPAVCPRPPKALSQLTWVAGHAGCAEDGRLTGRLLLQGPISARRRVAGDPPVASANGCRSRRLRRAVPSSPCSDQAQLRASGSDGATAEGSSRRPRGKPQRDRPSRLSPRTATRSCTSALPSCRSCCDGEAVSALGQACRRSRSLAVCRSVWGSGGSGGQEYGDGDHQASSLERSMEVRVLRSQRRLSGSRQSAFFIVAVLVTVGAGPGVYMRRGFR</sequence>
<name>A0A4Q8BEG3_9ACTN</name>
<dbReference type="EMBL" id="SHLD01000001">
    <property type="protein sequence ID" value="RZU76322.1"/>
    <property type="molecule type" value="Genomic_DNA"/>
</dbReference>
<evidence type="ECO:0000313" key="4">
    <source>
        <dbReference type="Proteomes" id="UP000294114"/>
    </source>
</evidence>
<evidence type="ECO:0000256" key="2">
    <source>
        <dbReference type="SAM" id="Phobius"/>
    </source>
</evidence>
<evidence type="ECO:0000256" key="1">
    <source>
        <dbReference type="SAM" id="MobiDB-lite"/>
    </source>
</evidence>
<keyword evidence="2" id="KW-0812">Transmembrane</keyword>
<feature type="transmembrane region" description="Helical" evidence="2">
    <location>
        <begin position="237"/>
        <end position="256"/>
    </location>
</feature>
<keyword evidence="2" id="KW-0472">Membrane</keyword>
<feature type="compositionally biased region" description="Polar residues" evidence="1">
    <location>
        <begin position="152"/>
        <end position="164"/>
    </location>
</feature>
<feature type="region of interest" description="Disordered" evidence="1">
    <location>
        <begin position="20"/>
        <end position="46"/>
    </location>
</feature>
<dbReference type="Proteomes" id="UP000294114">
    <property type="component" value="Unassembled WGS sequence"/>
</dbReference>
<dbReference type="AlphaFoldDB" id="A0A4Q8BEG3"/>
<feature type="compositionally biased region" description="Polar residues" evidence="1">
    <location>
        <begin position="114"/>
        <end position="124"/>
    </location>
</feature>
<keyword evidence="2" id="KW-1133">Transmembrane helix</keyword>
<proteinExistence type="predicted"/>
<reference evidence="3 4" key="1">
    <citation type="submission" date="2019-02" db="EMBL/GenBank/DDBJ databases">
        <title>Sequencing the genomes of 1000 actinobacteria strains.</title>
        <authorList>
            <person name="Klenk H.-P."/>
        </authorList>
    </citation>
    <scope>NUCLEOTIDE SEQUENCE [LARGE SCALE GENOMIC DNA]</scope>
    <source>
        <strain evidence="3 4">DSM 45612</strain>
    </source>
</reference>
<protein>
    <submittedName>
        <fullName evidence="3">Uncharacterized protein</fullName>
    </submittedName>
</protein>
<comment type="caution">
    <text evidence="3">The sequence shown here is derived from an EMBL/GenBank/DDBJ whole genome shotgun (WGS) entry which is preliminary data.</text>
</comment>
<organism evidence="3 4">
    <name type="scientific">Micromonospora kangleipakensis</name>
    <dbReference type="NCBI Taxonomy" id="1077942"/>
    <lineage>
        <taxon>Bacteria</taxon>
        <taxon>Bacillati</taxon>
        <taxon>Actinomycetota</taxon>
        <taxon>Actinomycetes</taxon>
        <taxon>Micromonosporales</taxon>
        <taxon>Micromonosporaceae</taxon>
        <taxon>Micromonospora</taxon>
    </lineage>
</organism>
<accession>A0A4Q8BEG3</accession>
<gene>
    <name evidence="3" type="ORF">EV384_4962</name>
</gene>
<evidence type="ECO:0000313" key="3">
    <source>
        <dbReference type="EMBL" id="RZU76322.1"/>
    </source>
</evidence>
<keyword evidence="4" id="KW-1185">Reference proteome</keyword>
<feature type="region of interest" description="Disordered" evidence="1">
    <location>
        <begin position="110"/>
        <end position="165"/>
    </location>
</feature>